<dbReference type="PANTHER" id="PTHR34222">
    <property type="entry name" value="GAG_PRE-INTEGRS DOMAIN-CONTAINING PROTEIN"/>
    <property type="match status" value="1"/>
</dbReference>
<evidence type="ECO:0000259" key="1">
    <source>
        <dbReference type="Pfam" id="PF22936"/>
    </source>
</evidence>
<sequence>MELVIGKSYLFLPTAKDAWEAVRESYSDLENASQILELKIELWQAKQGENEVTTYYNEMVSLWQELDQCYNDEWECSMDSVKAKKKEENERVYLFLARLNREFDKVRSRILGKNPLPLRETFSEIRTEETGRKVMLKPDLNVELKPVIDSSALVTVKNEEDKKKKPLCDHCKKYWHTRETCWKIHGKPLNWKNKGVDDHGFQSQNGQALQTTYFDQGQQPSPETSLFTREQLEILHKLLQSPQFRANAPKSSNPSCSFAETVSSVSSAFLSVNSNQIDSWIIDSRASDHMTGSFRFFSTYTPCAGNSKIKIADGSFSAIAGKGTIKLITISCTS</sequence>
<dbReference type="AlphaFoldDB" id="Q04356"/>
<accession>Q04356</accession>
<proteinExistence type="predicted"/>
<dbReference type="PIR" id="S25785">
    <property type="entry name" value="S25785"/>
</dbReference>
<dbReference type="PANTHER" id="PTHR34222:SF91">
    <property type="match status" value="1"/>
</dbReference>
<reference evidence="2" key="1">
    <citation type="journal article" date="1990" name="Mol. Gen. Genet.">
        <title>Occurrence of a copia-like transposable element in one of the introns of the potato starch phosphorylase gene.</title>
        <authorList>
            <person name="Camirand A."/>
            <person name="St Pierre B."/>
            <person name="Marineau C."/>
            <person name="Brisson N."/>
        </authorList>
    </citation>
    <scope>NUCLEOTIDE SEQUENCE</scope>
    <source>
        <strain evidence="2">kennebec</strain>
    </source>
</reference>
<reference evidence="2" key="2">
    <citation type="journal article" date="1990" name="Nucleic Acids Res.">
        <title>The complete nucleotide sequence of the Tst1 retrotransposon of potato.</title>
        <authorList>
            <person name="Camirand A."/>
            <person name="Brisson N."/>
        </authorList>
    </citation>
    <scope>NUCLEOTIDE SEQUENCE</scope>
    <source>
        <strain evidence="2">kennebec</strain>
    </source>
</reference>
<feature type="domain" description="Retrovirus-related Pol polyprotein from transposon TNT 1-94-like beta-barrel" evidence="1">
    <location>
        <begin position="280"/>
        <end position="328"/>
    </location>
</feature>
<dbReference type="Pfam" id="PF22936">
    <property type="entry name" value="Pol_BBD"/>
    <property type="match status" value="1"/>
</dbReference>
<protein>
    <submittedName>
        <fullName evidence="2">Potato DNA for copia-like transposable element</fullName>
    </submittedName>
</protein>
<dbReference type="InterPro" id="IPR054722">
    <property type="entry name" value="PolX-like_BBD"/>
</dbReference>
<name>Q04356_SOLTU</name>
<evidence type="ECO:0000313" key="2">
    <source>
        <dbReference type="EMBL" id="CAA36614.1"/>
    </source>
</evidence>
<organism evidence="2">
    <name type="scientific">Solanum tuberosum</name>
    <name type="common">Potato</name>
    <dbReference type="NCBI Taxonomy" id="4113"/>
    <lineage>
        <taxon>Eukaryota</taxon>
        <taxon>Viridiplantae</taxon>
        <taxon>Streptophyta</taxon>
        <taxon>Embryophyta</taxon>
        <taxon>Tracheophyta</taxon>
        <taxon>Spermatophyta</taxon>
        <taxon>Magnoliopsida</taxon>
        <taxon>eudicotyledons</taxon>
        <taxon>Gunneridae</taxon>
        <taxon>Pentapetalae</taxon>
        <taxon>asterids</taxon>
        <taxon>lamiids</taxon>
        <taxon>Solanales</taxon>
        <taxon>Solanaceae</taxon>
        <taxon>Solanoideae</taxon>
        <taxon>Solaneae</taxon>
        <taxon>Solanum</taxon>
    </lineage>
</organism>
<dbReference type="EMBL" id="X52387">
    <property type="protein sequence ID" value="CAA36614.1"/>
    <property type="molecule type" value="Genomic_DNA"/>
</dbReference>